<dbReference type="PANTHER" id="PTHR30466">
    <property type="entry name" value="FLAVIN REDUCTASE"/>
    <property type="match status" value="1"/>
</dbReference>
<dbReference type="InterPro" id="IPR050268">
    <property type="entry name" value="NADH-dep_flavin_reductase"/>
</dbReference>
<dbReference type="EMBL" id="BOQP01000051">
    <property type="protein sequence ID" value="GIM82481.1"/>
    <property type="molecule type" value="Genomic_DNA"/>
</dbReference>
<reference evidence="3" key="1">
    <citation type="submission" date="2021-03" db="EMBL/GenBank/DDBJ databases">
        <title>Whole genome shotgun sequence of Actinoplanes consettensis NBRC 14913.</title>
        <authorList>
            <person name="Komaki H."/>
            <person name="Tamura T."/>
        </authorList>
    </citation>
    <scope>NUCLEOTIDE SEQUENCE</scope>
    <source>
        <strain evidence="3">NBRC 14913</strain>
    </source>
</reference>
<dbReference type="GO" id="GO:0042602">
    <property type="term" value="F:riboflavin reductase (NADPH) activity"/>
    <property type="evidence" value="ECO:0007669"/>
    <property type="project" value="TreeGrafter"/>
</dbReference>
<dbReference type="SMART" id="SM00903">
    <property type="entry name" value="Flavin_Reduct"/>
    <property type="match status" value="1"/>
</dbReference>
<name>A0A919T2I3_9ACTN</name>
<feature type="domain" description="Flavin reductase like" evidence="2">
    <location>
        <begin position="27"/>
        <end position="174"/>
    </location>
</feature>
<protein>
    <submittedName>
        <fullName evidence="3">Oxidoreductase</fullName>
    </submittedName>
</protein>
<evidence type="ECO:0000256" key="1">
    <source>
        <dbReference type="ARBA" id="ARBA00023002"/>
    </source>
</evidence>
<proteinExistence type="predicted"/>
<dbReference type="InterPro" id="IPR012349">
    <property type="entry name" value="Split_barrel_FMN-bd"/>
</dbReference>
<sequence>MERRYEADAGPDLLSNVDDARALRHAFATFATGVTVVTVGGDNPHGMTANSFTTVSLDPPLALICVGRNTIMHTCLLDAPAFGVSVLAAEHAPVARYFSDADRPMGAEQFQAVEWLPGPRTGVPLIAGALAWFECVPWQQYDGGDHTIFVSRLVTAERRFETDGLLFHFGALARSDQPRRTLP</sequence>
<evidence type="ECO:0000313" key="3">
    <source>
        <dbReference type="EMBL" id="GIM82481.1"/>
    </source>
</evidence>
<comment type="caution">
    <text evidence="3">The sequence shown here is derived from an EMBL/GenBank/DDBJ whole genome shotgun (WGS) entry which is preliminary data.</text>
</comment>
<dbReference type="Gene3D" id="2.30.110.10">
    <property type="entry name" value="Electron Transport, Fmn-binding Protein, Chain A"/>
    <property type="match status" value="1"/>
</dbReference>
<evidence type="ECO:0000313" key="4">
    <source>
        <dbReference type="Proteomes" id="UP000680865"/>
    </source>
</evidence>
<accession>A0A919T2I3</accession>
<keyword evidence="1" id="KW-0560">Oxidoreductase</keyword>
<dbReference type="InterPro" id="IPR002563">
    <property type="entry name" value="Flavin_Rdtase-like_dom"/>
</dbReference>
<dbReference type="Pfam" id="PF01613">
    <property type="entry name" value="Flavin_Reduct"/>
    <property type="match status" value="1"/>
</dbReference>
<dbReference type="SUPFAM" id="SSF50475">
    <property type="entry name" value="FMN-binding split barrel"/>
    <property type="match status" value="1"/>
</dbReference>
<evidence type="ECO:0000259" key="2">
    <source>
        <dbReference type="SMART" id="SM00903"/>
    </source>
</evidence>
<organism evidence="3 4">
    <name type="scientific">Winogradskya consettensis</name>
    <dbReference type="NCBI Taxonomy" id="113560"/>
    <lineage>
        <taxon>Bacteria</taxon>
        <taxon>Bacillati</taxon>
        <taxon>Actinomycetota</taxon>
        <taxon>Actinomycetes</taxon>
        <taxon>Micromonosporales</taxon>
        <taxon>Micromonosporaceae</taxon>
        <taxon>Winogradskya</taxon>
    </lineage>
</organism>
<dbReference type="AlphaFoldDB" id="A0A919T2I3"/>
<dbReference type="GO" id="GO:0010181">
    <property type="term" value="F:FMN binding"/>
    <property type="evidence" value="ECO:0007669"/>
    <property type="project" value="InterPro"/>
</dbReference>
<keyword evidence="4" id="KW-1185">Reference proteome</keyword>
<dbReference type="PANTHER" id="PTHR30466:SF1">
    <property type="entry name" value="FMN REDUCTASE (NADH) RUTF"/>
    <property type="match status" value="1"/>
</dbReference>
<dbReference type="Proteomes" id="UP000680865">
    <property type="component" value="Unassembled WGS sequence"/>
</dbReference>
<gene>
    <name evidence="3" type="ORF">Aco04nite_81770</name>
</gene>